<dbReference type="AlphaFoldDB" id="A0A7G9L4V4"/>
<protein>
    <submittedName>
        <fullName evidence="2">UrcA family protein</fullName>
    </submittedName>
</protein>
<dbReference type="InterPro" id="IPR030972">
    <property type="entry name" value="UrcA_uranyl"/>
</dbReference>
<evidence type="ECO:0000256" key="1">
    <source>
        <dbReference type="SAM" id="SignalP"/>
    </source>
</evidence>
<proteinExistence type="predicted"/>
<feature type="chain" id="PRO_5028882184" evidence="1">
    <location>
        <begin position="27"/>
        <end position="110"/>
    </location>
</feature>
<name>A0A7G9L4V4_9SPHN</name>
<evidence type="ECO:0000313" key="3">
    <source>
        <dbReference type="Proteomes" id="UP000515861"/>
    </source>
</evidence>
<keyword evidence="3" id="KW-1185">Reference proteome</keyword>
<dbReference type="NCBIfam" id="TIGR04433">
    <property type="entry name" value="UrcA_uranyl"/>
    <property type="match status" value="1"/>
</dbReference>
<dbReference type="Proteomes" id="UP000515861">
    <property type="component" value="Chromosome"/>
</dbReference>
<reference evidence="2 3" key="1">
    <citation type="submission" date="2020-08" db="EMBL/GenBank/DDBJ databases">
        <title>Sphingomonas sp. sand1-3 16S ribosomal RNA gene Genome sequencing and assembly.</title>
        <authorList>
            <person name="Kang M."/>
        </authorList>
    </citation>
    <scope>NUCLEOTIDE SEQUENCE [LARGE SCALE GENOMIC DNA]</scope>
    <source>
        <strain evidence="3">sand1-3</strain>
    </source>
</reference>
<feature type="signal peptide" evidence="1">
    <location>
        <begin position="1"/>
        <end position="26"/>
    </location>
</feature>
<gene>
    <name evidence="2" type="ORF">H8M03_04835</name>
</gene>
<dbReference type="KEGG" id="ssau:H8M03_04835"/>
<keyword evidence="1" id="KW-0732">Signal</keyword>
<evidence type="ECO:0000313" key="2">
    <source>
        <dbReference type="EMBL" id="QNM83653.1"/>
    </source>
</evidence>
<accession>A0A7G9L4V4</accession>
<organism evidence="2 3">
    <name type="scientific">Sphingomonas sabuli</name>
    <dbReference type="NCBI Taxonomy" id="2764186"/>
    <lineage>
        <taxon>Bacteria</taxon>
        <taxon>Pseudomonadati</taxon>
        <taxon>Pseudomonadota</taxon>
        <taxon>Alphaproteobacteria</taxon>
        <taxon>Sphingomonadales</taxon>
        <taxon>Sphingomonadaceae</taxon>
        <taxon>Sphingomonas</taxon>
    </lineage>
</organism>
<dbReference type="RefSeq" id="WP_187480608.1">
    <property type="nucleotide sequence ID" value="NZ_CP060697.1"/>
</dbReference>
<dbReference type="EMBL" id="CP060697">
    <property type="protein sequence ID" value="QNM83653.1"/>
    <property type="molecule type" value="Genomic_DNA"/>
</dbReference>
<sequence length="110" mass="11408">MKQTLKIILASALVTGVAIKAEQAFAQESSSVAVVRTADIDLGSPEGRDRLRQRLTVAAHTLCDDASAADLKARNVTGACRAQVVASGLARAEQLAQRGTGQPLLLALGN</sequence>